<protein>
    <submittedName>
        <fullName evidence="4">Shugoshin_C domain-containing protein</fullName>
    </submittedName>
</protein>
<dbReference type="AlphaFoldDB" id="A0A1I8A923"/>
<evidence type="ECO:0000256" key="2">
    <source>
        <dbReference type="SAM" id="MobiDB-lite"/>
    </source>
</evidence>
<feature type="compositionally biased region" description="Low complexity" evidence="2">
    <location>
        <begin position="221"/>
        <end position="250"/>
    </location>
</feature>
<reference evidence="4" key="1">
    <citation type="submission" date="2016-11" db="UniProtKB">
        <authorList>
            <consortium name="WormBaseParasite"/>
        </authorList>
    </citation>
    <scope>IDENTIFICATION</scope>
</reference>
<feature type="region of interest" description="Disordered" evidence="2">
    <location>
        <begin position="49"/>
        <end position="352"/>
    </location>
</feature>
<dbReference type="WBParaSite" id="L893_g34073.t1">
    <property type="protein sequence ID" value="L893_g34073.t1"/>
    <property type="gene ID" value="L893_g34073"/>
</dbReference>
<feature type="compositionally biased region" description="Basic residues" evidence="2">
    <location>
        <begin position="307"/>
        <end position="324"/>
    </location>
</feature>
<feature type="compositionally biased region" description="Polar residues" evidence="2">
    <location>
        <begin position="163"/>
        <end position="177"/>
    </location>
</feature>
<feature type="compositionally biased region" description="Basic residues" evidence="2">
    <location>
        <begin position="342"/>
        <end position="352"/>
    </location>
</feature>
<organism evidence="3 4">
    <name type="scientific">Steinernema glaseri</name>
    <dbReference type="NCBI Taxonomy" id="37863"/>
    <lineage>
        <taxon>Eukaryota</taxon>
        <taxon>Metazoa</taxon>
        <taxon>Ecdysozoa</taxon>
        <taxon>Nematoda</taxon>
        <taxon>Chromadorea</taxon>
        <taxon>Rhabditida</taxon>
        <taxon>Tylenchina</taxon>
        <taxon>Panagrolaimomorpha</taxon>
        <taxon>Strongyloidoidea</taxon>
        <taxon>Steinernematidae</taxon>
        <taxon>Steinernema</taxon>
    </lineage>
</organism>
<feature type="coiled-coil region" evidence="1">
    <location>
        <begin position="3"/>
        <end position="34"/>
    </location>
</feature>
<sequence>MSLAERMKKNEAYLKNLQALQEAARLRISAADKNLGRSVSVSVLKDCPANADSLTDTGTDIDTSENGAVREEETLKPRKTSATTSSAPSQVGPRIVRERQVPVVKRPAKSSPSQSAAKGLLPSTKSAVDIRLPPPTATKKPQVPRAPRSTTSLKTSQTSTKSNMALRSSSKVNLQSPPDSPPNPDKTFVIPRNFSTKSAVDIRPSQAATTKKPPVPRAPRSTGSLKTSQTTTTLNSVLPSSSKAKPQSSPDSPPNLEKTFVISPKTSPDERRKIVRPTVDAPAKVTTKAAESTRSQELQLPDEVKKSKGRPQIKKLFSRFKRKEKPVPETRNKTTKEPSRPSRTRTQRAWKC</sequence>
<evidence type="ECO:0000256" key="1">
    <source>
        <dbReference type="SAM" id="Coils"/>
    </source>
</evidence>
<keyword evidence="3" id="KW-1185">Reference proteome</keyword>
<evidence type="ECO:0000313" key="3">
    <source>
        <dbReference type="Proteomes" id="UP000095287"/>
    </source>
</evidence>
<feature type="compositionally biased region" description="Low complexity" evidence="2">
    <location>
        <begin position="109"/>
        <end position="118"/>
    </location>
</feature>
<feature type="compositionally biased region" description="Polar residues" evidence="2">
    <location>
        <begin position="80"/>
        <end position="89"/>
    </location>
</feature>
<accession>A0A1I8A923</accession>
<name>A0A1I8A923_9BILA</name>
<proteinExistence type="predicted"/>
<evidence type="ECO:0000313" key="4">
    <source>
        <dbReference type="WBParaSite" id="L893_g34073.t1"/>
    </source>
</evidence>
<feature type="compositionally biased region" description="Polar residues" evidence="2">
    <location>
        <begin position="289"/>
        <end position="298"/>
    </location>
</feature>
<keyword evidence="1" id="KW-0175">Coiled coil</keyword>
<feature type="compositionally biased region" description="Polar residues" evidence="2">
    <location>
        <begin position="52"/>
        <end position="66"/>
    </location>
</feature>
<feature type="compositionally biased region" description="Basic and acidic residues" evidence="2">
    <location>
        <begin position="325"/>
        <end position="340"/>
    </location>
</feature>
<dbReference type="Proteomes" id="UP000095287">
    <property type="component" value="Unplaced"/>
</dbReference>
<feature type="compositionally biased region" description="Low complexity" evidence="2">
    <location>
        <begin position="149"/>
        <end position="162"/>
    </location>
</feature>